<evidence type="ECO:0000256" key="1">
    <source>
        <dbReference type="SAM" id="MobiDB-lite"/>
    </source>
</evidence>
<feature type="domain" description="PDZ" evidence="2">
    <location>
        <begin position="49"/>
        <end position="139"/>
    </location>
</feature>
<dbReference type="EMBL" id="JABSTR010000004">
    <property type="protein sequence ID" value="KAH9366584.1"/>
    <property type="molecule type" value="Genomic_DNA"/>
</dbReference>
<dbReference type="InterPro" id="IPR036034">
    <property type="entry name" value="PDZ_sf"/>
</dbReference>
<evidence type="ECO:0000313" key="4">
    <source>
        <dbReference type="Proteomes" id="UP000821853"/>
    </source>
</evidence>
<protein>
    <recommendedName>
        <fullName evidence="2">PDZ domain-containing protein</fullName>
    </recommendedName>
</protein>
<dbReference type="Gene3D" id="2.30.42.10">
    <property type="match status" value="2"/>
</dbReference>
<feature type="region of interest" description="Disordered" evidence="1">
    <location>
        <begin position="385"/>
        <end position="437"/>
    </location>
</feature>
<name>A0A9J6FW25_HAELO</name>
<feature type="region of interest" description="Disordered" evidence="1">
    <location>
        <begin position="297"/>
        <end position="373"/>
    </location>
</feature>
<evidence type="ECO:0000259" key="2">
    <source>
        <dbReference type="PROSITE" id="PS50106"/>
    </source>
</evidence>
<dbReference type="InterPro" id="IPR051342">
    <property type="entry name" value="PDZ_scaffold"/>
</dbReference>
<dbReference type="PANTHER" id="PTHR19964">
    <property type="entry name" value="MULTIPLE PDZ DOMAIN PROTEIN"/>
    <property type="match status" value="1"/>
</dbReference>
<feature type="compositionally biased region" description="Pro residues" evidence="1">
    <location>
        <begin position="331"/>
        <end position="344"/>
    </location>
</feature>
<organism evidence="3 4">
    <name type="scientific">Haemaphysalis longicornis</name>
    <name type="common">Bush tick</name>
    <dbReference type="NCBI Taxonomy" id="44386"/>
    <lineage>
        <taxon>Eukaryota</taxon>
        <taxon>Metazoa</taxon>
        <taxon>Ecdysozoa</taxon>
        <taxon>Arthropoda</taxon>
        <taxon>Chelicerata</taxon>
        <taxon>Arachnida</taxon>
        <taxon>Acari</taxon>
        <taxon>Parasitiformes</taxon>
        <taxon>Ixodida</taxon>
        <taxon>Ixodoidea</taxon>
        <taxon>Ixodidae</taxon>
        <taxon>Haemaphysalinae</taxon>
        <taxon>Haemaphysalis</taxon>
    </lineage>
</organism>
<sequence>MNLDAGGLSTLGLTEEDDGMYAGELDYNTEASIMAHWSKVVGPEFEIVVAQLSKFEPSGGLGISLEGTVDVEDGREVRPHHYIRSVLPDGPVGLNGRLRPGDELLQVNGRQLLGLHHRDVVGALKQLPLHVRLVCARPLPPPLPLHGPPLSARSPITATDDEQGDFLDDHYPGGGGVLGGSLPALVKAKSDGSLAQPDWDEGGLPGGGPLVKLRSRSLEPLTGLAMWSSEPHVVELLKGDRGLGFSILDYQDPMNPSERCDSDPQPGARRGGPTGMAGSSPATGCFSSTKCPCSTPDWTPPCRPSRGRPGASSASASPSPCPCPRLRRTLPPRPARPPPPPPPRRWVATADSAGRPCSRPRASEGPCSLPLSLSPVFGRYHDTMLSRERPNLSGERPDLPNKKLELSSERPDSCKKPDISGKKPHVSDERPDFSRQA</sequence>
<dbReference type="VEuPathDB" id="VectorBase:HLOH_059376"/>
<dbReference type="OrthoDB" id="6022242at2759"/>
<dbReference type="SMART" id="SM00228">
    <property type="entry name" value="PDZ"/>
    <property type="match status" value="1"/>
</dbReference>
<comment type="caution">
    <text evidence="3">The sequence shown here is derived from an EMBL/GenBank/DDBJ whole genome shotgun (WGS) entry which is preliminary data.</text>
</comment>
<dbReference type="Pfam" id="PF00595">
    <property type="entry name" value="PDZ"/>
    <property type="match status" value="1"/>
</dbReference>
<dbReference type="AlphaFoldDB" id="A0A9J6FW25"/>
<keyword evidence="4" id="KW-1185">Reference proteome</keyword>
<accession>A0A9J6FW25</accession>
<dbReference type="Proteomes" id="UP000821853">
    <property type="component" value="Chromosome 2"/>
</dbReference>
<reference evidence="3 4" key="1">
    <citation type="journal article" date="2020" name="Cell">
        <title>Large-Scale Comparative Analyses of Tick Genomes Elucidate Their Genetic Diversity and Vector Capacities.</title>
        <authorList>
            <consortium name="Tick Genome and Microbiome Consortium (TIGMIC)"/>
            <person name="Jia N."/>
            <person name="Wang J."/>
            <person name="Shi W."/>
            <person name="Du L."/>
            <person name="Sun Y."/>
            <person name="Zhan W."/>
            <person name="Jiang J.F."/>
            <person name="Wang Q."/>
            <person name="Zhang B."/>
            <person name="Ji P."/>
            <person name="Bell-Sakyi L."/>
            <person name="Cui X.M."/>
            <person name="Yuan T.T."/>
            <person name="Jiang B.G."/>
            <person name="Yang W.F."/>
            <person name="Lam T.T."/>
            <person name="Chang Q.C."/>
            <person name="Ding S.J."/>
            <person name="Wang X.J."/>
            <person name="Zhu J.G."/>
            <person name="Ruan X.D."/>
            <person name="Zhao L."/>
            <person name="Wei J.T."/>
            <person name="Ye R.Z."/>
            <person name="Que T.C."/>
            <person name="Du C.H."/>
            <person name="Zhou Y.H."/>
            <person name="Cheng J.X."/>
            <person name="Dai P.F."/>
            <person name="Guo W.B."/>
            <person name="Han X.H."/>
            <person name="Huang E.J."/>
            <person name="Li L.F."/>
            <person name="Wei W."/>
            <person name="Gao Y.C."/>
            <person name="Liu J.Z."/>
            <person name="Shao H.Z."/>
            <person name="Wang X."/>
            <person name="Wang C.C."/>
            <person name="Yang T.C."/>
            <person name="Huo Q.B."/>
            <person name="Li W."/>
            <person name="Chen H.Y."/>
            <person name="Chen S.E."/>
            <person name="Zhou L.G."/>
            <person name="Ni X.B."/>
            <person name="Tian J.H."/>
            <person name="Sheng Y."/>
            <person name="Liu T."/>
            <person name="Pan Y.S."/>
            <person name="Xia L.Y."/>
            <person name="Li J."/>
            <person name="Zhao F."/>
            <person name="Cao W.C."/>
        </authorList>
    </citation>
    <scope>NUCLEOTIDE SEQUENCE [LARGE SCALE GENOMIC DNA]</scope>
    <source>
        <strain evidence="3">HaeL-2018</strain>
    </source>
</reference>
<proteinExistence type="predicted"/>
<dbReference type="CDD" id="cd06668">
    <property type="entry name" value="PDZ4_MUPP1-like"/>
    <property type="match status" value="1"/>
</dbReference>
<feature type="compositionally biased region" description="Low complexity" evidence="1">
    <location>
        <begin position="307"/>
        <end position="318"/>
    </location>
</feature>
<dbReference type="SUPFAM" id="SSF50156">
    <property type="entry name" value="PDZ domain-like"/>
    <property type="match status" value="1"/>
</dbReference>
<evidence type="ECO:0000313" key="3">
    <source>
        <dbReference type="EMBL" id="KAH9366584.1"/>
    </source>
</evidence>
<dbReference type="InterPro" id="IPR001478">
    <property type="entry name" value="PDZ"/>
</dbReference>
<feature type="region of interest" description="Disordered" evidence="1">
    <location>
        <begin position="248"/>
        <end position="281"/>
    </location>
</feature>
<dbReference type="PANTHER" id="PTHR19964:SF92">
    <property type="entry name" value="PATJ HOMOLOG"/>
    <property type="match status" value="1"/>
</dbReference>
<dbReference type="PROSITE" id="PS50106">
    <property type="entry name" value="PDZ"/>
    <property type="match status" value="1"/>
</dbReference>
<gene>
    <name evidence="3" type="ORF">HPB48_003493</name>
</gene>